<evidence type="ECO:0000256" key="1">
    <source>
        <dbReference type="ARBA" id="ARBA00005047"/>
    </source>
</evidence>
<dbReference type="HAMAP" id="MF_00076">
    <property type="entry name" value="HisB"/>
    <property type="match status" value="1"/>
</dbReference>
<organism evidence="6">
    <name type="scientific">marine sediment metagenome</name>
    <dbReference type="NCBI Taxonomy" id="412755"/>
    <lineage>
        <taxon>unclassified sequences</taxon>
        <taxon>metagenomes</taxon>
        <taxon>ecological metagenomes</taxon>
    </lineage>
</organism>
<dbReference type="InterPro" id="IPR020568">
    <property type="entry name" value="Ribosomal_Su5_D2-typ_SF"/>
</dbReference>
<name>A0A0F9QG45_9ZZZZ</name>
<dbReference type="Pfam" id="PF00475">
    <property type="entry name" value="IGPD"/>
    <property type="match status" value="1"/>
</dbReference>
<evidence type="ECO:0000256" key="2">
    <source>
        <dbReference type="ARBA" id="ARBA00016664"/>
    </source>
</evidence>
<keyword evidence="4" id="KW-0368">Histidine biosynthesis</keyword>
<evidence type="ECO:0000256" key="4">
    <source>
        <dbReference type="ARBA" id="ARBA00023102"/>
    </source>
</evidence>
<protein>
    <recommendedName>
        <fullName evidence="2">Imidazoleglycerol-phosphate dehydratase</fullName>
    </recommendedName>
</protein>
<dbReference type="NCBIfam" id="NF002111">
    <property type="entry name" value="PRK00951.2-1"/>
    <property type="match status" value="1"/>
</dbReference>
<dbReference type="AlphaFoldDB" id="A0A0F9QG45"/>
<dbReference type="PANTHER" id="PTHR23133">
    <property type="entry name" value="IMIDAZOLEGLYCEROL-PHOSPHATE DEHYDRATASE HIS7"/>
    <property type="match status" value="1"/>
</dbReference>
<keyword evidence="5" id="KW-0456">Lyase</keyword>
<dbReference type="EMBL" id="LAZR01004060">
    <property type="protein sequence ID" value="KKN12166.1"/>
    <property type="molecule type" value="Genomic_DNA"/>
</dbReference>
<dbReference type="NCBIfam" id="NF002114">
    <property type="entry name" value="PRK00951.2-4"/>
    <property type="match status" value="1"/>
</dbReference>
<comment type="caution">
    <text evidence="6">The sequence shown here is derived from an EMBL/GenBank/DDBJ whole genome shotgun (WGS) entry which is preliminary data.</text>
</comment>
<dbReference type="InterPro" id="IPR038494">
    <property type="entry name" value="IGPD_sf"/>
</dbReference>
<accession>A0A0F9QG45</accession>
<comment type="pathway">
    <text evidence="1">Amino-acid biosynthesis; L-histidine biosynthesis; L-histidine from 5-phospho-alpha-D-ribose 1-diphosphate: step 6/9.</text>
</comment>
<evidence type="ECO:0000313" key="6">
    <source>
        <dbReference type="EMBL" id="KKN12166.1"/>
    </source>
</evidence>
<dbReference type="InterPro" id="IPR020565">
    <property type="entry name" value="ImidazoleglycerP_deHydtase_CS"/>
</dbReference>
<gene>
    <name evidence="6" type="ORF">LCGC14_1019240</name>
</gene>
<dbReference type="UniPathway" id="UPA00031">
    <property type="reaction ID" value="UER00011"/>
</dbReference>
<dbReference type="FunFam" id="3.30.230.40:FF:000001">
    <property type="entry name" value="Imidazoleglycerol-phosphate dehydratase HisB"/>
    <property type="match status" value="1"/>
</dbReference>
<dbReference type="GO" id="GO:0000105">
    <property type="term" value="P:L-histidine biosynthetic process"/>
    <property type="evidence" value="ECO:0007669"/>
    <property type="project" value="UniProtKB-UniPathway"/>
</dbReference>
<dbReference type="GO" id="GO:0004424">
    <property type="term" value="F:imidazoleglycerol-phosphate dehydratase activity"/>
    <property type="evidence" value="ECO:0007669"/>
    <property type="project" value="InterPro"/>
</dbReference>
<dbReference type="InterPro" id="IPR000807">
    <property type="entry name" value="ImidazoleglycerolP_deHydtase"/>
</dbReference>
<dbReference type="SUPFAM" id="SSF54211">
    <property type="entry name" value="Ribosomal protein S5 domain 2-like"/>
    <property type="match status" value="2"/>
</dbReference>
<proteinExistence type="inferred from homology"/>
<dbReference type="CDD" id="cd07914">
    <property type="entry name" value="IGPD"/>
    <property type="match status" value="1"/>
</dbReference>
<dbReference type="FunFam" id="3.30.230.40:FF:000003">
    <property type="entry name" value="Imidazoleglycerol-phosphate dehydratase HisB"/>
    <property type="match status" value="1"/>
</dbReference>
<reference evidence="6" key="1">
    <citation type="journal article" date="2015" name="Nature">
        <title>Complex archaea that bridge the gap between prokaryotes and eukaryotes.</title>
        <authorList>
            <person name="Spang A."/>
            <person name="Saw J.H."/>
            <person name="Jorgensen S.L."/>
            <person name="Zaremba-Niedzwiedzka K."/>
            <person name="Martijn J."/>
            <person name="Lind A.E."/>
            <person name="van Eijk R."/>
            <person name="Schleper C."/>
            <person name="Guy L."/>
            <person name="Ettema T.J."/>
        </authorList>
    </citation>
    <scope>NUCLEOTIDE SEQUENCE</scope>
</reference>
<dbReference type="PROSITE" id="PS00955">
    <property type="entry name" value="IGP_DEHYDRATASE_2"/>
    <property type="match status" value="1"/>
</dbReference>
<keyword evidence="3" id="KW-0028">Amino-acid biosynthesis</keyword>
<dbReference type="PANTHER" id="PTHR23133:SF2">
    <property type="entry name" value="IMIDAZOLEGLYCEROL-PHOSPHATE DEHYDRATASE"/>
    <property type="match status" value="1"/>
</dbReference>
<evidence type="ECO:0000256" key="5">
    <source>
        <dbReference type="ARBA" id="ARBA00023239"/>
    </source>
</evidence>
<evidence type="ECO:0000256" key="3">
    <source>
        <dbReference type="ARBA" id="ARBA00022605"/>
    </source>
</evidence>
<dbReference type="Gene3D" id="3.30.230.40">
    <property type="entry name" value="Imidazole glycerol phosphate dehydratase, domain 1"/>
    <property type="match status" value="2"/>
</dbReference>
<sequence>MERTDKLSRKTSETEITIELNLDGIGKYDNDTGFKFLDHMLDLLTKHANIDLKVKASGDLTHHIIEDIGIALGESFNNALGDKKGINRYGAALIPMDETLARCVLDFSGRKALILDLTLNDCNIEDIAVEDIKHFFNSFAENAKMNLHLHVLYGEDQHHIVEAAFKALAHAIKGAIFVSLDDIPSTKGIL</sequence>